<dbReference type="EMBL" id="JBHSFZ010000006">
    <property type="protein sequence ID" value="MFC4593510.1"/>
    <property type="molecule type" value="Genomic_DNA"/>
</dbReference>
<organism evidence="1 2">
    <name type="scientific">Sphingobium tyrosinilyticum</name>
    <dbReference type="NCBI Taxonomy" id="2715436"/>
    <lineage>
        <taxon>Bacteria</taxon>
        <taxon>Pseudomonadati</taxon>
        <taxon>Pseudomonadota</taxon>
        <taxon>Alphaproteobacteria</taxon>
        <taxon>Sphingomonadales</taxon>
        <taxon>Sphingomonadaceae</taxon>
        <taxon>Sphingobium</taxon>
    </lineage>
</organism>
<protein>
    <submittedName>
        <fullName evidence="1">Uncharacterized protein</fullName>
    </submittedName>
</protein>
<dbReference type="RefSeq" id="WP_380802823.1">
    <property type="nucleotide sequence ID" value="NZ_JBHSFZ010000006.1"/>
</dbReference>
<sequence length="74" mass="8063">MNDDHLAAVGGSLGAIATRIAERVDDADGTSPIRIFEECLDRELVQLRKAGKVQLAETVATIRSPIARFLKEGW</sequence>
<reference evidence="2" key="1">
    <citation type="journal article" date="2019" name="Int. J. Syst. Evol. Microbiol.">
        <title>The Global Catalogue of Microorganisms (GCM) 10K type strain sequencing project: providing services to taxonomists for standard genome sequencing and annotation.</title>
        <authorList>
            <consortium name="The Broad Institute Genomics Platform"/>
            <consortium name="The Broad Institute Genome Sequencing Center for Infectious Disease"/>
            <person name="Wu L."/>
            <person name="Ma J."/>
        </authorList>
    </citation>
    <scope>NUCLEOTIDE SEQUENCE [LARGE SCALE GENOMIC DNA]</scope>
    <source>
        <strain evidence="2">NBRC 103632</strain>
    </source>
</reference>
<gene>
    <name evidence="1" type="ORF">ACFO3E_04810</name>
</gene>
<accession>A0ABV9EYD1</accession>
<proteinExistence type="predicted"/>
<comment type="caution">
    <text evidence="1">The sequence shown here is derived from an EMBL/GenBank/DDBJ whole genome shotgun (WGS) entry which is preliminary data.</text>
</comment>
<name>A0ABV9EYD1_9SPHN</name>
<evidence type="ECO:0000313" key="2">
    <source>
        <dbReference type="Proteomes" id="UP001595957"/>
    </source>
</evidence>
<evidence type="ECO:0000313" key="1">
    <source>
        <dbReference type="EMBL" id="MFC4593510.1"/>
    </source>
</evidence>
<keyword evidence="2" id="KW-1185">Reference proteome</keyword>
<dbReference type="Proteomes" id="UP001595957">
    <property type="component" value="Unassembled WGS sequence"/>
</dbReference>